<reference evidence="1 2" key="1">
    <citation type="submission" date="2022-03" db="EMBL/GenBank/DDBJ databases">
        <title>Hymenobactersp. isolated from the air.</title>
        <authorList>
            <person name="Won M."/>
            <person name="Kwon S.-W."/>
        </authorList>
    </citation>
    <scope>NUCLEOTIDE SEQUENCE [LARGE SCALE GENOMIC DNA]</scope>
    <source>
        <strain evidence="1 2">KACC 22596</strain>
    </source>
</reference>
<protein>
    <submittedName>
        <fullName evidence="1">Amine oxidase</fullName>
    </submittedName>
</protein>
<accession>A0ABY4B9C1</accession>
<keyword evidence="2" id="KW-1185">Reference proteome</keyword>
<proteinExistence type="predicted"/>
<sequence length="411" mass="47150">MAILTPEPNPFQSFWWGGYECTDQLNAFGNRVDFLPLTGHLQLIDEDYAAQKPFNIGTVREGIRWAMIEKTPYHYDFSTVKTILDAGKRHGVQQIWDLCHFGYPDDLTPLHPMFARRFAALCRAFVDFYRSERPDDVLIVTPINEVSFISWLGGEANGTSPYCHGQGWRVKYGLMRAYIEGSYALREADPSIRLLTTEPLISIVPPPNPWPQHRREARDSHNNQFQATDILCGRLCPELGGSPELLDIVGFNYYYDNQWQLHPYQKLGWNDVQMDPRWVPLHKLLRKAYQRYGRPFAITETSHPGVDRPIWWKMIAEECAHVLRKGLPLQGVCIYPLIDRPDWDHLDQWHRSGLWDADLSQPGPARVLHQPSAEALLRAQAEVAAAKPPRRRQSATSMQASLSLAAPIFKP</sequence>
<evidence type="ECO:0000313" key="1">
    <source>
        <dbReference type="EMBL" id="UOE34586.1"/>
    </source>
</evidence>
<name>A0ABY4B9C1_9BACT</name>
<organism evidence="1 2">
    <name type="scientific">Hymenobacter monticola</name>
    <dbReference type="NCBI Taxonomy" id="1705399"/>
    <lineage>
        <taxon>Bacteria</taxon>
        <taxon>Pseudomonadati</taxon>
        <taxon>Bacteroidota</taxon>
        <taxon>Cytophagia</taxon>
        <taxon>Cytophagales</taxon>
        <taxon>Hymenobacteraceae</taxon>
        <taxon>Hymenobacter</taxon>
    </lineage>
</organism>
<evidence type="ECO:0000313" key="2">
    <source>
        <dbReference type="Proteomes" id="UP000831390"/>
    </source>
</evidence>
<dbReference type="Gene3D" id="3.20.20.80">
    <property type="entry name" value="Glycosidases"/>
    <property type="match status" value="1"/>
</dbReference>
<dbReference type="Proteomes" id="UP000831390">
    <property type="component" value="Chromosome"/>
</dbReference>
<gene>
    <name evidence="1" type="ORF">MTP16_02780</name>
</gene>
<dbReference type="RefSeq" id="WP_243515773.1">
    <property type="nucleotide sequence ID" value="NZ_CP094534.1"/>
</dbReference>
<dbReference type="EMBL" id="CP094534">
    <property type="protein sequence ID" value="UOE34586.1"/>
    <property type="molecule type" value="Genomic_DNA"/>
</dbReference>
<dbReference type="SUPFAM" id="SSF51445">
    <property type="entry name" value="(Trans)glycosidases"/>
    <property type="match status" value="1"/>
</dbReference>
<dbReference type="InterPro" id="IPR017853">
    <property type="entry name" value="GH"/>
</dbReference>